<dbReference type="InterPro" id="IPR045057">
    <property type="entry name" value="Gcn5-rel_NAT"/>
</dbReference>
<name>A0A127VDW1_9SPHI</name>
<dbReference type="SUPFAM" id="SSF55729">
    <property type="entry name" value="Acyl-CoA N-acyltransferases (Nat)"/>
    <property type="match status" value="1"/>
</dbReference>
<protein>
    <submittedName>
        <fullName evidence="3">GNAT family acetyltransferase</fullName>
    </submittedName>
</protein>
<proteinExistence type="predicted"/>
<dbReference type="EMBL" id="CP014504">
    <property type="protein sequence ID" value="AMP99566.1"/>
    <property type="molecule type" value="Genomic_DNA"/>
</dbReference>
<dbReference type="KEGG" id="pcm:AY601_2681"/>
<dbReference type="PROSITE" id="PS51186">
    <property type="entry name" value="GNAT"/>
    <property type="match status" value="1"/>
</dbReference>
<feature type="domain" description="N-acetyltransferase" evidence="2">
    <location>
        <begin position="6"/>
        <end position="93"/>
    </location>
</feature>
<reference evidence="3 4" key="1">
    <citation type="submission" date="2016-03" db="EMBL/GenBank/DDBJ databases">
        <title>Complete genome sequence of Pedobacter cryoconitis PAMC 27485.</title>
        <authorList>
            <person name="Lee J."/>
            <person name="Kim O.-S."/>
        </authorList>
    </citation>
    <scope>NUCLEOTIDE SEQUENCE [LARGE SCALE GENOMIC DNA]</scope>
    <source>
        <strain evidence="3 4">PAMC 27485</strain>
    </source>
</reference>
<dbReference type="OrthoDB" id="9793389at2"/>
<dbReference type="PROSITE" id="PS51729">
    <property type="entry name" value="GNAT_YJDJ"/>
    <property type="match status" value="1"/>
</dbReference>
<keyword evidence="4" id="KW-1185">Reference proteome</keyword>
<organism evidence="3 4">
    <name type="scientific">Pedobacter cryoconitis</name>
    <dbReference type="NCBI Taxonomy" id="188932"/>
    <lineage>
        <taxon>Bacteria</taxon>
        <taxon>Pseudomonadati</taxon>
        <taxon>Bacteroidota</taxon>
        <taxon>Sphingobacteriia</taxon>
        <taxon>Sphingobacteriales</taxon>
        <taxon>Sphingobacteriaceae</taxon>
        <taxon>Pedobacter</taxon>
    </lineage>
</organism>
<accession>A0A127VDW1</accession>
<evidence type="ECO:0000259" key="1">
    <source>
        <dbReference type="PROSITE" id="PS51186"/>
    </source>
</evidence>
<evidence type="ECO:0000259" key="2">
    <source>
        <dbReference type="PROSITE" id="PS51729"/>
    </source>
</evidence>
<keyword evidence="3" id="KW-0808">Transferase</keyword>
<dbReference type="AlphaFoldDB" id="A0A127VDW1"/>
<dbReference type="Proteomes" id="UP000071561">
    <property type="component" value="Chromosome"/>
</dbReference>
<dbReference type="PANTHER" id="PTHR31435:SF10">
    <property type="entry name" value="BSR4717 PROTEIN"/>
    <property type="match status" value="1"/>
</dbReference>
<dbReference type="PANTHER" id="PTHR31435">
    <property type="entry name" value="PROTEIN NATD1"/>
    <property type="match status" value="1"/>
</dbReference>
<dbReference type="Pfam" id="PF14542">
    <property type="entry name" value="Acetyltransf_CG"/>
    <property type="match status" value="1"/>
</dbReference>
<dbReference type="InterPro" id="IPR016181">
    <property type="entry name" value="Acyl_CoA_acyltransferase"/>
</dbReference>
<dbReference type="Gene3D" id="3.40.630.30">
    <property type="match status" value="1"/>
</dbReference>
<evidence type="ECO:0000313" key="3">
    <source>
        <dbReference type="EMBL" id="AMP99566.1"/>
    </source>
</evidence>
<dbReference type="PATRIC" id="fig|188932.3.peg.2793"/>
<dbReference type="InterPro" id="IPR031165">
    <property type="entry name" value="GNAT_YJDJ"/>
</dbReference>
<dbReference type="CDD" id="cd04301">
    <property type="entry name" value="NAT_SF"/>
    <property type="match status" value="1"/>
</dbReference>
<feature type="domain" description="N-acetyltransferase" evidence="1">
    <location>
        <begin position="1"/>
        <end position="93"/>
    </location>
</feature>
<dbReference type="InterPro" id="IPR000182">
    <property type="entry name" value="GNAT_dom"/>
</dbReference>
<evidence type="ECO:0000313" key="4">
    <source>
        <dbReference type="Proteomes" id="UP000071561"/>
    </source>
</evidence>
<sequence>MNIEQTNDEKKGLFKAIEDGKLAGEMTYVWAGSDKLIIDHTEVSPDFSGKGVGKKLVLEAVGYARAKHVKILPLCPFAKSVFDKNQDLQDVLF</sequence>
<gene>
    <name evidence="3" type="ORF">AY601_2681</name>
</gene>
<dbReference type="GO" id="GO:0016747">
    <property type="term" value="F:acyltransferase activity, transferring groups other than amino-acyl groups"/>
    <property type="evidence" value="ECO:0007669"/>
    <property type="project" value="InterPro"/>
</dbReference>